<name>A0AA41W4N7_9GAMM</name>
<dbReference type="EMBL" id="JAMQGP010000001">
    <property type="protein sequence ID" value="MCM2678721.1"/>
    <property type="molecule type" value="Genomic_DNA"/>
</dbReference>
<evidence type="ECO:0000313" key="3">
    <source>
        <dbReference type="Proteomes" id="UP001165393"/>
    </source>
</evidence>
<accession>A0AA41W4N7</accession>
<evidence type="ECO:0000313" key="2">
    <source>
        <dbReference type="EMBL" id="MCM2678721.1"/>
    </source>
</evidence>
<dbReference type="Proteomes" id="UP001165393">
    <property type="component" value="Unassembled WGS sequence"/>
</dbReference>
<comment type="caution">
    <text evidence="2">The sequence shown here is derived from an EMBL/GenBank/DDBJ whole genome shotgun (WGS) entry which is preliminary data.</text>
</comment>
<organism evidence="2 3">
    <name type="scientific">Echinimonas agarilytica</name>
    <dbReference type="NCBI Taxonomy" id="1215918"/>
    <lineage>
        <taxon>Bacteria</taxon>
        <taxon>Pseudomonadati</taxon>
        <taxon>Pseudomonadota</taxon>
        <taxon>Gammaproteobacteria</taxon>
        <taxon>Alteromonadales</taxon>
        <taxon>Echinimonadaceae</taxon>
        <taxon>Echinimonas</taxon>
    </lineage>
</organism>
<dbReference type="AlphaFoldDB" id="A0AA41W4N7"/>
<feature type="signal peptide" evidence="1">
    <location>
        <begin position="1"/>
        <end position="25"/>
    </location>
</feature>
<reference evidence="2 3" key="1">
    <citation type="journal article" date="2013" name="Antonie Van Leeuwenhoek">
        <title>Echinimonas agarilytica gen. nov., sp. nov., a new gammaproteobacterium isolated from the sea urchin Strongylocentrotus intermedius.</title>
        <authorList>
            <person name="Nedashkovskaya O.I."/>
            <person name="Stenkova A.M."/>
            <person name="Zhukova N.V."/>
            <person name="Van Trappen S."/>
            <person name="Lee J.S."/>
            <person name="Kim S.B."/>
        </authorList>
    </citation>
    <scope>NUCLEOTIDE SEQUENCE [LARGE SCALE GENOMIC DNA]</scope>
    <source>
        <strain evidence="2 3">KMM 6351</strain>
    </source>
</reference>
<dbReference type="RefSeq" id="WP_251260080.1">
    <property type="nucleotide sequence ID" value="NZ_JAMQGP010000001.1"/>
</dbReference>
<sequence>MNRIQITIAAASALFVTGFAGTAAASDFSDTSASVSTVVSEMAAEVSNSLADEIKASSERQLEQAWLALQAMLDDSEGDKE</sequence>
<proteinExistence type="predicted"/>
<keyword evidence="1" id="KW-0732">Signal</keyword>
<evidence type="ECO:0000256" key="1">
    <source>
        <dbReference type="SAM" id="SignalP"/>
    </source>
</evidence>
<keyword evidence="3" id="KW-1185">Reference proteome</keyword>
<feature type="chain" id="PRO_5041362623" evidence="1">
    <location>
        <begin position="26"/>
        <end position="81"/>
    </location>
</feature>
<gene>
    <name evidence="2" type="ORF">NAF29_03415</name>
</gene>
<protein>
    <submittedName>
        <fullName evidence="2">Uncharacterized protein</fullName>
    </submittedName>
</protein>